<dbReference type="Pfam" id="PF06314">
    <property type="entry name" value="ADC"/>
    <property type="match status" value="1"/>
</dbReference>
<dbReference type="SUPFAM" id="SSF160104">
    <property type="entry name" value="Acetoacetate decarboxylase-like"/>
    <property type="match status" value="1"/>
</dbReference>
<dbReference type="InterPro" id="IPR010451">
    <property type="entry name" value="Acetoacetate_decarboxylase"/>
</dbReference>
<sequence>MMKHNNMPVHAPLYPSPFVPYECMDQKSIFAYLRVDETVIKRYLEDTPFDYVDNILFVSITDFSNCDKIPYMDCALTIPVKYDDTYGGYFLYEYENHDAAIAAGRELWGYPKKYADITLDHNGANVTAKATRYGKEIIRLECNLEETIEKIPDATLTPHLNIHAFPNPNKPGIHSTRITSRDTSPDFQTKEKYLTKVTVHLQGLETDPLGDFHPFEVLGGGFTIGDFYATEENGWGHVIG</sequence>
<evidence type="ECO:0000313" key="1">
    <source>
        <dbReference type="EMBL" id="MYL33841.1"/>
    </source>
</evidence>
<gene>
    <name evidence="1" type="ORF">GLW05_09545</name>
</gene>
<dbReference type="InterPro" id="IPR023375">
    <property type="entry name" value="ADC_dom_sf"/>
</dbReference>
<dbReference type="GO" id="GO:0016829">
    <property type="term" value="F:lyase activity"/>
    <property type="evidence" value="ECO:0007669"/>
    <property type="project" value="InterPro"/>
</dbReference>
<comment type="caution">
    <text evidence="1">The sequence shown here is derived from an EMBL/GenBank/DDBJ whole genome shotgun (WGS) entry which is preliminary data.</text>
</comment>
<reference evidence="1 2" key="1">
    <citation type="submission" date="2019-11" db="EMBL/GenBank/DDBJ databases">
        <title>Genome sequences of 17 halophilic strains isolated from different environments.</title>
        <authorList>
            <person name="Furrow R.E."/>
        </authorList>
    </citation>
    <scope>NUCLEOTIDE SEQUENCE [LARGE SCALE GENOMIC DNA]</scope>
    <source>
        <strain evidence="1 2">22514_16_FS</strain>
    </source>
</reference>
<evidence type="ECO:0008006" key="3">
    <source>
        <dbReference type="Google" id="ProtNLM"/>
    </source>
</evidence>
<organism evidence="1 2">
    <name type="scientific">Pontibacillus yanchengensis</name>
    <dbReference type="NCBI Taxonomy" id="462910"/>
    <lineage>
        <taxon>Bacteria</taxon>
        <taxon>Bacillati</taxon>
        <taxon>Bacillota</taxon>
        <taxon>Bacilli</taxon>
        <taxon>Bacillales</taxon>
        <taxon>Bacillaceae</taxon>
        <taxon>Pontibacillus</taxon>
    </lineage>
</organism>
<accession>A0A6I5A3B5</accession>
<protein>
    <recommendedName>
        <fullName evidence="3">Acetoacetate decarboxylase</fullName>
    </recommendedName>
</protein>
<dbReference type="Gene3D" id="2.40.400.10">
    <property type="entry name" value="Acetoacetate decarboxylase-like"/>
    <property type="match status" value="1"/>
</dbReference>
<dbReference type="AlphaFoldDB" id="A0A6I5A3B5"/>
<proteinExistence type="predicted"/>
<dbReference type="Proteomes" id="UP000468638">
    <property type="component" value="Unassembled WGS sequence"/>
</dbReference>
<dbReference type="EMBL" id="WMEQ01000006">
    <property type="protein sequence ID" value="MYL33841.1"/>
    <property type="molecule type" value="Genomic_DNA"/>
</dbReference>
<evidence type="ECO:0000313" key="2">
    <source>
        <dbReference type="Proteomes" id="UP000468638"/>
    </source>
</evidence>
<name>A0A6I5A3B5_9BACI</name>